<dbReference type="RefSeq" id="WP_137090121.1">
    <property type="nucleotide sequence ID" value="NZ_CP028923.1"/>
</dbReference>
<dbReference type="EMBL" id="CP028923">
    <property type="protein sequence ID" value="QCK14534.1"/>
    <property type="molecule type" value="Genomic_DNA"/>
</dbReference>
<sequence length="64" mass="7302">MENNKKELILKVTVEEGNMIFKGLGKLPFEEVYELIGKLNEQANHQLADNSNINNSSFDHLNNN</sequence>
<dbReference type="OrthoDB" id="983065at2"/>
<evidence type="ECO:0000313" key="1">
    <source>
        <dbReference type="EMBL" id="QCK14534.1"/>
    </source>
</evidence>
<organism evidence="1 2">
    <name type="scientific">Mangrovivirga cuniculi</name>
    <dbReference type="NCBI Taxonomy" id="2715131"/>
    <lineage>
        <taxon>Bacteria</taxon>
        <taxon>Pseudomonadati</taxon>
        <taxon>Bacteroidota</taxon>
        <taxon>Cytophagia</taxon>
        <taxon>Cytophagales</taxon>
        <taxon>Mangrovivirgaceae</taxon>
        <taxon>Mangrovivirga</taxon>
    </lineage>
</organism>
<name>A0A4D7K0Y1_9BACT</name>
<keyword evidence="2" id="KW-1185">Reference proteome</keyword>
<reference evidence="1 2" key="1">
    <citation type="submission" date="2018-04" db="EMBL/GenBank/DDBJ databases">
        <title>Complete genome uncultured novel isolate.</title>
        <authorList>
            <person name="Merlino G."/>
        </authorList>
    </citation>
    <scope>NUCLEOTIDE SEQUENCE [LARGE SCALE GENOMIC DNA]</scope>
    <source>
        <strain evidence="2">R1DC9</strain>
    </source>
</reference>
<evidence type="ECO:0000313" key="2">
    <source>
        <dbReference type="Proteomes" id="UP000298616"/>
    </source>
</evidence>
<accession>A0A4D7K0Y1</accession>
<gene>
    <name evidence="1" type="ORF">DCC35_07150</name>
</gene>
<dbReference type="Proteomes" id="UP000298616">
    <property type="component" value="Chromosome"/>
</dbReference>
<dbReference type="AlphaFoldDB" id="A0A4D7K0Y1"/>
<protein>
    <submittedName>
        <fullName evidence="1">Uncharacterized protein</fullName>
    </submittedName>
</protein>
<dbReference type="KEGG" id="fpf:DCC35_07150"/>
<proteinExistence type="predicted"/>